<comment type="caution">
    <text evidence="3">The sequence shown here is derived from an EMBL/GenBank/DDBJ whole genome shotgun (WGS) entry which is preliminary data.</text>
</comment>
<evidence type="ECO:0000313" key="4">
    <source>
        <dbReference type="Proteomes" id="UP000192578"/>
    </source>
</evidence>
<feature type="chain" id="PRO_5012958256" description="NodB homology domain-containing protein" evidence="1">
    <location>
        <begin position="25"/>
        <end position="500"/>
    </location>
</feature>
<dbReference type="CDD" id="cd10975">
    <property type="entry name" value="CE4_CDA_like_2"/>
    <property type="match status" value="1"/>
</dbReference>
<gene>
    <name evidence="3" type="ORF">BV898_01420</name>
</gene>
<feature type="domain" description="NodB homology" evidence="2">
    <location>
        <begin position="167"/>
        <end position="277"/>
    </location>
</feature>
<evidence type="ECO:0000259" key="2">
    <source>
        <dbReference type="Pfam" id="PF01522"/>
    </source>
</evidence>
<dbReference type="OrthoDB" id="6021972at2759"/>
<dbReference type="SUPFAM" id="SSF88713">
    <property type="entry name" value="Glycoside hydrolase/deacetylase"/>
    <property type="match status" value="1"/>
</dbReference>
<evidence type="ECO:0000313" key="3">
    <source>
        <dbReference type="EMBL" id="OQV24832.1"/>
    </source>
</evidence>
<dbReference type="Proteomes" id="UP000192578">
    <property type="component" value="Unassembled WGS sequence"/>
</dbReference>
<proteinExistence type="predicted"/>
<dbReference type="Pfam" id="PF01522">
    <property type="entry name" value="Polysacc_deac_1"/>
    <property type="match status" value="1"/>
</dbReference>
<protein>
    <recommendedName>
        <fullName evidence="2">NodB homology domain-containing protein</fullName>
    </recommendedName>
</protein>
<dbReference type="EMBL" id="MTYJ01000005">
    <property type="protein sequence ID" value="OQV24832.1"/>
    <property type="molecule type" value="Genomic_DNA"/>
</dbReference>
<dbReference type="PANTHER" id="PTHR45985:SF12">
    <property type="entry name" value="CHITIN DEACETYLASE-LIKE 5, ISOFORM B"/>
    <property type="match status" value="1"/>
</dbReference>
<keyword evidence="4" id="KW-1185">Reference proteome</keyword>
<dbReference type="InterPro" id="IPR002509">
    <property type="entry name" value="NODB_dom"/>
</dbReference>
<dbReference type="Gene3D" id="3.20.20.370">
    <property type="entry name" value="Glycoside hydrolase/deacetylase"/>
    <property type="match status" value="1"/>
</dbReference>
<feature type="signal peptide" evidence="1">
    <location>
        <begin position="1"/>
        <end position="24"/>
    </location>
</feature>
<dbReference type="InterPro" id="IPR052740">
    <property type="entry name" value="CE4"/>
</dbReference>
<sequence>MALQIRLILLCGLSITGMSLYAEAAAGSLVGGAIRGKPGSNSVIKSSAEWVKEFLLQHKVAKDKTFVPVKTGAIIVGGANVSTLAEDRIDIRLKVPIIQPVIVTPSSFAPHQEDDSLERQLKALERNPLDYRSFGKVAQKCVETACKLPNCLCGSDAIPGSIPLEETPQIVMITFDDSVNGMNYQLYQSLFNNDRRNPNGCPIRGTFYVSHEWTDYNLVQNLYSAGHEIASHSISHPFPGKNFTQQDWTDEIAGQRELLARYAAVRPEDVRGMRAPFLQTGGSNQFEMLWRKGFTYDSSMIVSSNNPPMWPYTLDYALPHTCNLGACPTKSYPGLWEMPLVPWSDLVGQRCSMADACHKQANANEVYRLLMSNFKRHYQSNKAPFGIYYHAAWFPANGFSKFLDAILDMPDVWVLTTSQALQWIQKPTPLAKLNKFQPWSCTNMKRPSPCVAPKLCTTCYCGGLRGITTCAASCPDSYPWMKNTTLIAPAAANAKSCKKT</sequence>
<organism evidence="3 4">
    <name type="scientific">Hypsibius exemplaris</name>
    <name type="common">Freshwater tardigrade</name>
    <dbReference type="NCBI Taxonomy" id="2072580"/>
    <lineage>
        <taxon>Eukaryota</taxon>
        <taxon>Metazoa</taxon>
        <taxon>Ecdysozoa</taxon>
        <taxon>Tardigrada</taxon>
        <taxon>Eutardigrada</taxon>
        <taxon>Parachela</taxon>
        <taxon>Hypsibioidea</taxon>
        <taxon>Hypsibiidae</taxon>
        <taxon>Hypsibius</taxon>
    </lineage>
</organism>
<accession>A0A1W0XBX6</accession>
<dbReference type="GO" id="GO:0016810">
    <property type="term" value="F:hydrolase activity, acting on carbon-nitrogen (but not peptide) bonds"/>
    <property type="evidence" value="ECO:0007669"/>
    <property type="project" value="InterPro"/>
</dbReference>
<reference evidence="4" key="1">
    <citation type="submission" date="2017-01" db="EMBL/GenBank/DDBJ databases">
        <title>Comparative genomics of anhydrobiosis in the tardigrade Hypsibius dujardini.</title>
        <authorList>
            <person name="Yoshida Y."/>
            <person name="Koutsovoulos G."/>
            <person name="Laetsch D."/>
            <person name="Stevens L."/>
            <person name="Kumar S."/>
            <person name="Horikawa D."/>
            <person name="Ishino K."/>
            <person name="Komine S."/>
            <person name="Tomita M."/>
            <person name="Blaxter M."/>
            <person name="Arakawa K."/>
        </authorList>
    </citation>
    <scope>NUCLEOTIDE SEQUENCE [LARGE SCALE GENOMIC DNA]</scope>
    <source>
        <strain evidence="4">Z151</strain>
    </source>
</reference>
<evidence type="ECO:0000256" key="1">
    <source>
        <dbReference type="SAM" id="SignalP"/>
    </source>
</evidence>
<dbReference type="InterPro" id="IPR011330">
    <property type="entry name" value="Glyco_hydro/deAcase_b/a-brl"/>
</dbReference>
<name>A0A1W0XBX6_HYPEX</name>
<dbReference type="AlphaFoldDB" id="A0A1W0XBX6"/>
<dbReference type="PANTHER" id="PTHR45985">
    <property type="match status" value="1"/>
</dbReference>
<keyword evidence="1" id="KW-0732">Signal</keyword>
<dbReference type="GO" id="GO:0005975">
    <property type="term" value="P:carbohydrate metabolic process"/>
    <property type="evidence" value="ECO:0007669"/>
    <property type="project" value="InterPro"/>
</dbReference>